<keyword evidence="4" id="KW-1185">Reference proteome</keyword>
<dbReference type="KEGG" id="ahg:AHOG_01575"/>
<keyword evidence="2" id="KW-0812">Transmembrane</keyword>
<protein>
    <submittedName>
        <fullName evidence="3">Uncharacterized protein</fullName>
    </submittedName>
</protein>
<feature type="compositionally biased region" description="Basic and acidic residues" evidence="1">
    <location>
        <begin position="87"/>
        <end position="97"/>
    </location>
</feature>
<dbReference type="AlphaFoldDB" id="A0A221VWQ1"/>
<accession>A0A221VWQ1</accession>
<feature type="transmembrane region" description="Helical" evidence="2">
    <location>
        <begin position="255"/>
        <end position="278"/>
    </location>
</feature>
<dbReference type="Proteomes" id="UP000204221">
    <property type="component" value="Chromosome"/>
</dbReference>
<feature type="transmembrane region" description="Helical" evidence="2">
    <location>
        <begin position="188"/>
        <end position="212"/>
    </location>
</feature>
<evidence type="ECO:0000313" key="3">
    <source>
        <dbReference type="EMBL" id="ASO17980.1"/>
    </source>
</evidence>
<evidence type="ECO:0000256" key="1">
    <source>
        <dbReference type="SAM" id="MobiDB-lite"/>
    </source>
</evidence>
<evidence type="ECO:0000256" key="2">
    <source>
        <dbReference type="SAM" id="Phobius"/>
    </source>
</evidence>
<keyword evidence="2" id="KW-1133">Transmembrane helix</keyword>
<feature type="region of interest" description="Disordered" evidence="1">
    <location>
        <begin position="86"/>
        <end position="180"/>
    </location>
</feature>
<reference evidence="3 4" key="1">
    <citation type="submission" date="2017-07" db="EMBL/GenBank/DDBJ databases">
        <title>Complete genome sequence of Actinoalloteichus hoggarensis DSM 45943, type strain of Actinoalloteichus hoggarensis.</title>
        <authorList>
            <person name="Ruckert C."/>
            <person name="Nouioui I."/>
            <person name="Willmese J."/>
            <person name="van Wezel G."/>
            <person name="Klenk H.-P."/>
            <person name="Kalinowski J."/>
            <person name="Zotchev S.B."/>
        </authorList>
    </citation>
    <scope>NUCLEOTIDE SEQUENCE [LARGE SCALE GENOMIC DNA]</scope>
    <source>
        <strain evidence="3 4">DSM 45943</strain>
    </source>
</reference>
<organism evidence="3 4">
    <name type="scientific">Actinoalloteichus hoggarensis</name>
    <dbReference type="NCBI Taxonomy" id="1470176"/>
    <lineage>
        <taxon>Bacteria</taxon>
        <taxon>Bacillati</taxon>
        <taxon>Actinomycetota</taxon>
        <taxon>Actinomycetes</taxon>
        <taxon>Pseudonocardiales</taxon>
        <taxon>Pseudonocardiaceae</taxon>
        <taxon>Actinoalloteichus</taxon>
    </lineage>
</organism>
<name>A0A221VWQ1_9PSEU</name>
<sequence>MSEPGSITGCSTPWEPAGSSPRAGTDDAVTRYGGPSATTGGPGGDDRPRTAGCSQAGGDSAAPGDTNSIGAWGADRIPAARVGLDGLRCRSHSDQPRSRQGLAGGPDTAAVRTGRHRTAWDQLDERRPGGSHRPRPPQGTRRRRPAGAEAAGTRWSDHRSGDEQVGAKSPDRGSLDPAPPDLSRPVRVVAVLLACLAAAVLAATALVLGWLWLDEVVVSPPGVLFFGLLAVVPTAGGALLGTAAHAVWRGRHWGLNLSAAVCVLVVIGAVFLAADFVYRSVVGLTIDPASWWLLAVLLAVIVAALLAAVGLRRLRHALSTSDTQRRGRPWRSAR</sequence>
<feature type="region of interest" description="Disordered" evidence="1">
    <location>
        <begin position="1"/>
        <end position="73"/>
    </location>
</feature>
<feature type="transmembrane region" description="Helical" evidence="2">
    <location>
        <begin position="290"/>
        <end position="311"/>
    </location>
</feature>
<evidence type="ECO:0000313" key="4">
    <source>
        <dbReference type="Proteomes" id="UP000204221"/>
    </source>
</evidence>
<dbReference type="EMBL" id="CP022521">
    <property type="protein sequence ID" value="ASO17980.1"/>
    <property type="molecule type" value="Genomic_DNA"/>
</dbReference>
<proteinExistence type="predicted"/>
<feature type="compositionally biased region" description="Basic residues" evidence="1">
    <location>
        <begin position="129"/>
        <end position="145"/>
    </location>
</feature>
<keyword evidence="2" id="KW-0472">Membrane</keyword>
<feature type="transmembrane region" description="Helical" evidence="2">
    <location>
        <begin position="224"/>
        <end position="248"/>
    </location>
</feature>
<gene>
    <name evidence="3" type="ORF">AHOG_01575</name>
</gene>